<dbReference type="Gene3D" id="3.30.710.10">
    <property type="entry name" value="Potassium Channel Kv1.1, Chain A"/>
    <property type="match status" value="1"/>
</dbReference>
<dbReference type="SMART" id="SM00225">
    <property type="entry name" value="BTB"/>
    <property type="match status" value="1"/>
</dbReference>
<reference evidence="3 4" key="1">
    <citation type="submission" date="2024-01" db="EMBL/GenBank/DDBJ databases">
        <title>A draft genome for the cacao thread blight pathogen Marasmiellus scandens.</title>
        <authorList>
            <person name="Baruah I.K."/>
            <person name="Leung J."/>
            <person name="Bukari Y."/>
            <person name="Amoako-Attah I."/>
            <person name="Meinhardt L.W."/>
            <person name="Bailey B.A."/>
            <person name="Cohen S.P."/>
        </authorList>
    </citation>
    <scope>NUCLEOTIDE SEQUENCE [LARGE SCALE GENOMIC DNA]</scope>
    <source>
        <strain evidence="3 4">GH-19</strain>
    </source>
</reference>
<evidence type="ECO:0000259" key="2">
    <source>
        <dbReference type="PROSITE" id="PS50097"/>
    </source>
</evidence>
<feature type="compositionally biased region" description="Low complexity" evidence="1">
    <location>
        <begin position="290"/>
        <end position="301"/>
    </location>
</feature>
<sequence>MNPITSEDIPNASYPDLRVPGDSRPASDIGNFAATTLPDDALPAEFTGERTSTSSSLASSATTPWLHSGLILPGGMIGSPVYAPSSGTVTPQGVSPHRGRSNTVPIRHAFHGSVPPAPMTSRLVEDPYSGASTRSIPGRFHRDDDTFLTSFEKDESPLPPSRPLQGPVVATGTSTRLEDCLKELSSLRIDTPVISPVPSVPSASDSGLSSSPAVSIPSEESRLPRQMRFGGGETRFDSPAPTVISIPDSTINSFNGRLNPRLHENLSPITERTELNSAPETPATYRRLSRPLPRSFSPSELQTQCALSGQPSESPQGIFTFVPFSPTGSGHHPPSFQYTPSTSSNTSTFHPFTTLVLPPTQPQPYQSIGLAAQQLQLRQILAGQSPTFPFHPGYATNAQPPVPNMESSTEPVIPGNVAGQASGLASQTSPLSSAFPSMAQLPMSPLTSIPLRAGEPIGSPAGSVPSPSVPNHYPPGFMSYPSYPAPNNHLPGIVPSGQLPFNPGYIPFASTFVPPTNVTGMPSSRAPRRTPRTALDIPRGRFYFEDGNIIFSVKNEQVYRVHKYFFQKSPVLASQIQSYRPMTPILEEYPPILLDDVSPQDFELVLAILYPDEMEIESLHDWSNALRTAKRYQIQCARMRAAEEIVRNASPVEMIVVCTDYTDRIPVQPFIYAFLDLLCSNESLSKEEMELLGPKYSLVLGEMQSELACDMKKYLDADKVKAMIRRKLRLHELILDDSDGASSVD</sequence>
<feature type="compositionally biased region" description="Low complexity" evidence="1">
    <location>
        <begin position="193"/>
        <end position="215"/>
    </location>
</feature>
<evidence type="ECO:0000313" key="4">
    <source>
        <dbReference type="Proteomes" id="UP001498398"/>
    </source>
</evidence>
<feature type="region of interest" description="Disordered" evidence="1">
    <location>
        <begin position="267"/>
        <end position="319"/>
    </location>
</feature>
<dbReference type="Proteomes" id="UP001498398">
    <property type="component" value="Unassembled WGS sequence"/>
</dbReference>
<organism evidence="3 4">
    <name type="scientific">Marasmiellus scandens</name>
    <dbReference type="NCBI Taxonomy" id="2682957"/>
    <lineage>
        <taxon>Eukaryota</taxon>
        <taxon>Fungi</taxon>
        <taxon>Dikarya</taxon>
        <taxon>Basidiomycota</taxon>
        <taxon>Agaricomycotina</taxon>
        <taxon>Agaricomycetes</taxon>
        <taxon>Agaricomycetidae</taxon>
        <taxon>Agaricales</taxon>
        <taxon>Marasmiineae</taxon>
        <taxon>Omphalotaceae</taxon>
        <taxon>Marasmiellus</taxon>
    </lineage>
</organism>
<keyword evidence="4" id="KW-1185">Reference proteome</keyword>
<comment type="caution">
    <text evidence="3">The sequence shown here is derived from an EMBL/GenBank/DDBJ whole genome shotgun (WGS) entry which is preliminary data.</text>
</comment>
<gene>
    <name evidence="3" type="ORF">VKT23_019058</name>
</gene>
<dbReference type="CDD" id="cd18186">
    <property type="entry name" value="BTB_POZ_ZBTB_KLHL-like"/>
    <property type="match status" value="1"/>
</dbReference>
<feature type="domain" description="BTB" evidence="2">
    <location>
        <begin position="547"/>
        <end position="618"/>
    </location>
</feature>
<feature type="compositionally biased region" description="Polar residues" evidence="1">
    <location>
        <begin position="267"/>
        <end position="279"/>
    </location>
</feature>
<name>A0ABR1IM90_9AGAR</name>
<dbReference type="Pfam" id="PF00651">
    <property type="entry name" value="BTB"/>
    <property type="match status" value="1"/>
</dbReference>
<dbReference type="PROSITE" id="PS50097">
    <property type="entry name" value="BTB"/>
    <property type="match status" value="1"/>
</dbReference>
<protein>
    <recommendedName>
        <fullName evidence="2">BTB domain-containing protein</fullName>
    </recommendedName>
</protein>
<feature type="compositionally biased region" description="Low complexity" evidence="1">
    <location>
        <begin position="51"/>
        <end position="60"/>
    </location>
</feature>
<dbReference type="InterPro" id="IPR011333">
    <property type="entry name" value="SKP1/BTB/POZ_sf"/>
</dbReference>
<evidence type="ECO:0000313" key="3">
    <source>
        <dbReference type="EMBL" id="KAK7436504.1"/>
    </source>
</evidence>
<dbReference type="InterPro" id="IPR000210">
    <property type="entry name" value="BTB/POZ_dom"/>
</dbReference>
<evidence type="ECO:0000256" key="1">
    <source>
        <dbReference type="SAM" id="MobiDB-lite"/>
    </source>
</evidence>
<dbReference type="EMBL" id="JBANRG010000093">
    <property type="protein sequence ID" value="KAK7436504.1"/>
    <property type="molecule type" value="Genomic_DNA"/>
</dbReference>
<accession>A0ABR1IM90</accession>
<feature type="region of interest" description="Disordered" evidence="1">
    <location>
        <begin position="325"/>
        <end position="344"/>
    </location>
</feature>
<feature type="compositionally biased region" description="Polar residues" evidence="1">
    <location>
        <begin position="302"/>
        <end position="317"/>
    </location>
</feature>
<proteinExistence type="predicted"/>
<feature type="region of interest" description="Disordered" evidence="1">
    <location>
        <begin position="1"/>
        <end position="60"/>
    </location>
</feature>
<feature type="region of interest" description="Disordered" evidence="1">
    <location>
        <begin position="193"/>
        <end position="221"/>
    </location>
</feature>
<dbReference type="SUPFAM" id="SSF54695">
    <property type="entry name" value="POZ domain"/>
    <property type="match status" value="1"/>
</dbReference>